<proteinExistence type="predicted"/>
<protein>
    <recommendedName>
        <fullName evidence="2">Uridine phosphorylase</fullName>
        <ecNumber evidence="1">2.4.2.3</ecNumber>
    </recommendedName>
</protein>
<dbReference type="RefSeq" id="WP_071456266.1">
    <property type="nucleotide sequence ID" value="NZ_CP017267.1"/>
</dbReference>
<evidence type="ECO:0000256" key="3">
    <source>
        <dbReference type="ARBA" id="ARBA00048447"/>
    </source>
</evidence>
<dbReference type="Proteomes" id="UP000191200">
    <property type="component" value="Chromosome"/>
</dbReference>
<evidence type="ECO:0000313" key="6">
    <source>
        <dbReference type="Proteomes" id="UP000191200"/>
    </source>
</evidence>
<reference evidence="5 6" key="1">
    <citation type="submission" date="2016-09" db="EMBL/GenBank/DDBJ databases">
        <title>Vagococcus teuberi sp. nov., isolated from the Malian artisanal sour milk fene.</title>
        <authorList>
            <person name="Wullschleger S."/>
            <person name="Seifert C."/>
            <person name="Baumgartner S."/>
            <person name="Lacroix C."/>
            <person name="Bonfoh B."/>
            <person name="Stevens M.J."/>
            <person name="Meile L."/>
        </authorList>
    </citation>
    <scope>NUCLEOTIDE SEQUENCE [LARGE SCALE GENOMIC DNA]</scope>
    <source>
        <strain evidence="5 6">DSM 21459</strain>
    </source>
</reference>
<dbReference type="GO" id="GO:0009116">
    <property type="term" value="P:nucleoside metabolic process"/>
    <property type="evidence" value="ECO:0007669"/>
    <property type="project" value="InterPro"/>
</dbReference>
<comment type="catalytic activity">
    <reaction evidence="3">
        <text>uridine + phosphate = alpha-D-ribose 1-phosphate + uracil</text>
        <dbReference type="Rhea" id="RHEA:24388"/>
        <dbReference type="ChEBI" id="CHEBI:16704"/>
        <dbReference type="ChEBI" id="CHEBI:17568"/>
        <dbReference type="ChEBI" id="CHEBI:43474"/>
        <dbReference type="ChEBI" id="CHEBI:57720"/>
        <dbReference type="EC" id="2.4.2.3"/>
    </reaction>
</comment>
<dbReference type="Pfam" id="PF01048">
    <property type="entry name" value="PNP_UDP_1"/>
    <property type="match status" value="1"/>
</dbReference>
<dbReference type="EMBL" id="CP017267">
    <property type="protein sequence ID" value="APB30697.1"/>
    <property type="molecule type" value="Genomic_DNA"/>
</dbReference>
<feature type="domain" description="Nucleoside phosphorylase" evidence="4">
    <location>
        <begin position="18"/>
        <end position="196"/>
    </location>
</feature>
<dbReference type="SUPFAM" id="SSF53167">
    <property type="entry name" value="Purine and uridine phosphorylases"/>
    <property type="match status" value="1"/>
</dbReference>
<dbReference type="STRING" id="519472.BHY08_01950"/>
<name>A0A1J0A458_9ENTE</name>
<dbReference type="InterPro" id="IPR035994">
    <property type="entry name" value="Nucleoside_phosphorylase_sf"/>
</dbReference>
<evidence type="ECO:0000256" key="2">
    <source>
        <dbReference type="ARBA" id="ARBA00021980"/>
    </source>
</evidence>
<dbReference type="GO" id="GO:0004850">
    <property type="term" value="F:uridine phosphorylase activity"/>
    <property type="evidence" value="ECO:0007669"/>
    <property type="project" value="UniProtKB-EC"/>
</dbReference>
<dbReference type="OrthoDB" id="9772602at2"/>
<dbReference type="AlphaFoldDB" id="A0A1J0A458"/>
<keyword evidence="6" id="KW-1185">Reference proteome</keyword>
<dbReference type="KEGG" id="vte:BHY08_01950"/>
<dbReference type="Gene3D" id="3.40.50.1580">
    <property type="entry name" value="Nucleoside phosphorylase domain"/>
    <property type="match status" value="1"/>
</dbReference>
<sequence>MTKQAHIQLEKMKQVSKAIIVGDPKRVERVASCLENVDKLSDNRGYISIKGDYQGASILVIATGIGAPSTAIVVEELANIGIDTIIRVGSCGAMQHNIPLGALIIPTGVVRDEGLTKKYVPTDFPAVANNELLSSAKKFLPNGYYGITRSHDGFYMENNAETEKYWSHFGILGADMESSALYVLGSLKGIRALSILNNVVLYEADLSEGVNSLVNEEDAVAKGEMDSIKLALTILNEVGN</sequence>
<evidence type="ECO:0000256" key="1">
    <source>
        <dbReference type="ARBA" id="ARBA00011888"/>
    </source>
</evidence>
<accession>A0A1J0A458</accession>
<dbReference type="PANTHER" id="PTHR43691">
    <property type="entry name" value="URIDINE PHOSPHORYLASE"/>
    <property type="match status" value="1"/>
</dbReference>
<dbReference type="EC" id="2.4.2.3" evidence="1"/>
<dbReference type="InterPro" id="IPR000845">
    <property type="entry name" value="Nucleoside_phosphorylase_d"/>
</dbReference>
<dbReference type="PANTHER" id="PTHR43691:SF11">
    <property type="entry name" value="FI09636P-RELATED"/>
    <property type="match status" value="1"/>
</dbReference>
<dbReference type="CDD" id="cd17767">
    <property type="entry name" value="UP_EcUdp-like"/>
    <property type="match status" value="1"/>
</dbReference>
<dbReference type="GO" id="GO:0005829">
    <property type="term" value="C:cytosol"/>
    <property type="evidence" value="ECO:0007669"/>
    <property type="project" value="TreeGrafter"/>
</dbReference>
<evidence type="ECO:0000313" key="5">
    <source>
        <dbReference type="EMBL" id="APB30697.1"/>
    </source>
</evidence>
<gene>
    <name evidence="5" type="ORF">BHY08_01950</name>
</gene>
<evidence type="ECO:0000259" key="4">
    <source>
        <dbReference type="Pfam" id="PF01048"/>
    </source>
</evidence>
<organism evidence="5 6">
    <name type="scientific">Vagococcus teuberi</name>
    <dbReference type="NCBI Taxonomy" id="519472"/>
    <lineage>
        <taxon>Bacteria</taxon>
        <taxon>Bacillati</taxon>
        <taxon>Bacillota</taxon>
        <taxon>Bacilli</taxon>
        <taxon>Lactobacillales</taxon>
        <taxon>Enterococcaceae</taxon>
        <taxon>Vagococcus</taxon>
    </lineage>
</organism>